<comment type="caution">
    <text evidence="1">The sequence shown here is derived from an EMBL/GenBank/DDBJ whole genome shotgun (WGS) entry which is preliminary data.</text>
</comment>
<sequence>MGSGMRASGVAVRLVLLTLLLLGVGVLHTLSHAGAHGGVSAPAAVAHSHEADAVGAEQTGAAHAPSVAQVSVDVEQQELQHRAHAEGTTAADCFALIPVGAGLAPPPCTAVSSGAMGLGVFTAGVVREPGGGLELAQLSVLRI</sequence>
<organism evidence="1 2">
    <name type="scientific">Streptomyces shaanxiensis</name>
    <dbReference type="NCBI Taxonomy" id="653357"/>
    <lineage>
        <taxon>Bacteria</taxon>
        <taxon>Bacillati</taxon>
        <taxon>Actinomycetota</taxon>
        <taxon>Actinomycetes</taxon>
        <taxon>Kitasatosporales</taxon>
        <taxon>Streptomycetaceae</taxon>
        <taxon>Streptomyces</taxon>
    </lineage>
</organism>
<name>A0ABP7UCP0_9ACTN</name>
<dbReference type="EMBL" id="BAAAZY010000003">
    <property type="protein sequence ID" value="GAA4040185.1"/>
    <property type="molecule type" value="Genomic_DNA"/>
</dbReference>
<accession>A0ABP7UCP0</accession>
<protein>
    <submittedName>
        <fullName evidence="1">Uncharacterized protein</fullName>
    </submittedName>
</protein>
<dbReference type="RefSeq" id="WP_345008485.1">
    <property type="nucleotide sequence ID" value="NZ_BAAAZY010000003.1"/>
</dbReference>
<gene>
    <name evidence="1" type="ORF">GCM10022233_05980</name>
</gene>
<reference evidence="2" key="1">
    <citation type="journal article" date="2019" name="Int. J. Syst. Evol. Microbiol.">
        <title>The Global Catalogue of Microorganisms (GCM) 10K type strain sequencing project: providing services to taxonomists for standard genome sequencing and annotation.</title>
        <authorList>
            <consortium name="The Broad Institute Genomics Platform"/>
            <consortium name="The Broad Institute Genome Sequencing Center for Infectious Disease"/>
            <person name="Wu L."/>
            <person name="Ma J."/>
        </authorList>
    </citation>
    <scope>NUCLEOTIDE SEQUENCE [LARGE SCALE GENOMIC DNA]</scope>
    <source>
        <strain evidence="2">JCM 16925</strain>
    </source>
</reference>
<proteinExistence type="predicted"/>
<keyword evidence="2" id="KW-1185">Reference proteome</keyword>
<dbReference type="Proteomes" id="UP001499984">
    <property type="component" value="Unassembled WGS sequence"/>
</dbReference>
<evidence type="ECO:0000313" key="2">
    <source>
        <dbReference type="Proteomes" id="UP001499984"/>
    </source>
</evidence>
<evidence type="ECO:0000313" key="1">
    <source>
        <dbReference type="EMBL" id="GAA4040185.1"/>
    </source>
</evidence>